<dbReference type="InterPro" id="IPR007428">
    <property type="entry name" value="MlaA"/>
</dbReference>
<gene>
    <name evidence="4" type="ORF">CDO35_05910</name>
</gene>
<feature type="chain" id="PRO_5013707157" description="VacJ family lipoprotein" evidence="3">
    <location>
        <begin position="31"/>
        <end position="234"/>
    </location>
</feature>
<dbReference type="Pfam" id="PF04333">
    <property type="entry name" value="MlaA"/>
    <property type="match status" value="1"/>
</dbReference>
<dbReference type="GO" id="GO:0120010">
    <property type="term" value="P:intermembrane phospholipid transfer"/>
    <property type="evidence" value="ECO:0007669"/>
    <property type="project" value="TreeGrafter"/>
</dbReference>
<comment type="similarity">
    <text evidence="1">Belongs to the MlaA family.</text>
</comment>
<comment type="caution">
    <text evidence="4">The sequence shown here is derived from an EMBL/GenBank/DDBJ whole genome shotgun (WGS) entry which is preliminary data.</text>
</comment>
<protein>
    <recommendedName>
        <fullName evidence="6">VacJ family lipoprotein</fullName>
    </recommendedName>
</protein>
<sequence length="234" mass="25860">MHVIGARWIARLGGLMALVGLSLLPAMSQAASEEDPWESFNRPIFRFNDTVDTYALKPIAQGYRAVTPQFLEDGVHNVFGNIGDVGNLANNLLQGKLHNAGVDTGRLIFNTTFGVLGFFDVAKHMGLRKSDEDFGQTLGVWGLNSGPYLVIPLLGPSTVRDATGRVPDSFLTPYPHMDHVPTRNVTRGVQVVDTRANLLQAERLISGDKYIFIRNAYLQSREFKVKDGQVEDDF</sequence>
<dbReference type="RefSeq" id="WP_099523040.1">
    <property type="nucleotide sequence ID" value="NZ_JAOEBQ010000002.1"/>
</dbReference>
<reference evidence="5" key="1">
    <citation type="submission" date="2017-06" db="EMBL/GenBank/DDBJ databases">
        <authorList>
            <person name="Rastogi G."/>
            <person name="Vaishampayan P."/>
            <person name="Seuylemezian A."/>
        </authorList>
    </citation>
    <scope>NUCLEOTIDE SEQUENCE [LARGE SCALE GENOMIC DNA]</scope>
    <source>
        <strain evidence="5">PI11</strain>
    </source>
</reference>
<dbReference type="PANTHER" id="PTHR30035">
    <property type="entry name" value="LIPOPROTEIN VACJ-RELATED"/>
    <property type="match status" value="1"/>
</dbReference>
<accession>A0A2G5FR62</accession>
<evidence type="ECO:0000313" key="4">
    <source>
        <dbReference type="EMBL" id="PIA70528.1"/>
    </source>
</evidence>
<keyword evidence="2 3" id="KW-0732">Signal</keyword>
<dbReference type="EMBL" id="NIQU01000002">
    <property type="protein sequence ID" value="PIA70528.1"/>
    <property type="molecule type" value="Genomic_DNA"/>
</dbReference>
<dbReference type="PANTHER" id="PTHR30035:SF3">
    <property type="entry name" value="INTERMEMBRANE PHOSPHOLIPID TRANSPORT SYSTEM LIPOPROTEIN MLAA"/>
    <property type="match status" value="1"/>
</dbReference>
<evidence type="ECO:0000256" key="1">
    <source>
        <dbReference type="ARBA" id="ARBA00010634"/>
    </source>
</evidence>
<proteinExistence type="inferred from homology"/>
<organism evidence="4 5">
    <name type="scientific">Pseudomonas sediminis</name>
    <dbReference type="NCBI Taxonomy" id="1691904"/>
    <lineage>
        <taxon>Bacteria</taxon>
        <taxon>Pseudomonadati</taxon>
        <taxon>Pseudomonadota</taxon>
        <taxon>Gammaproteobacteria</taxon>
        <taxon>Pseudomonadales</taxon>
        <taxon>Pseudomonadaceae</taxon>
        <taxon>Pseudomonas</taxon>
    </lineage>
</organism>
<dbReference type="Proteomes" id="UP000229504">
    <property type="component" value="Unassembled WGS sequence"/>
</dbReference>
<evidence type="ECO:0000256" key="3">
    <source>
        <dbReference type="SAM" id="SignalP"/>
    </source>
</evidence>
<dbReference type="AlphaFoldDB" id="A0A2G5FR62"/>
<dbReference type="PRINTS" id="PR01805">
    <property type="entry name" value="VACJLIPOPROT"/>
</dbReference>
<evidence type="ECO:0000256" key="2">
    <source>
        <dbReference type="ARBA" id="ARBA00022729"/>
    </source>
</evidence>
<dbReference type="GO" id="GO:0016020">
    <property type="term" value="C:membrane"/>
    <property type="evidence" value="ECO:0007669"/>
    <property type="project" value="InterPro"/>
</dbReference>
<feature type="signal peptide" evidence="3">
    <location>
        <begin position="1"/>
        <end position="30"/>
    </location>
</feature>
<evidence type="ECO:0008006" key="6">
    <source>
        <dbReference type="Google" id="ProtNLM"/>
    </source>
</evidence>
<evidence type="ECO:0000313" key="5">
    <source>
        <dbReference type="Proteomes" id="UP000229504"/>
    </source>
</evidence>
<name>A0A2G5FR62_9PSED</name>